<feature type="transmembrane region" description="Helical" evidence="1">
    <location>
        <begin position="7"/>
        <end position="26"/>
    </location>
</feature>
<dbReference type="InterPro" id="IPR029068">
    <property type="entry name" value="Glyas_Bleomycin-R_OHBP_Dase"/>
</dbReference>
<evidence type="ECO:0000259" key="2">
    <source>
        <dbReference type="Pfam" id="PF13468"/>
    </source>
</evidence>
<dbReference type="EMBL" id="JAPDFL010000001">
    <property type="protein sequence ID" value="MCW1934237.1"/>
    <property type="molecule type" value="Genomic_DNA"/>
</dbReference>
<dbReference type="Gene3D" id="3.10.180.10">
    <property type="entry name" value="2,3-Dihydroxybiphenyl 1,2-Dioxygenase, domain 1"/>
    <property type="match status" value="1"/>
</dbReference>
<evidence type="ECO:0000256" key="1">
    <source>
        <dbReference type="SAM" id="Phobius"/>
    </source>
</evidence>
<evidence type="ECO:0000313" key="4">
    <source>
        <dbReference type="Proteomes" id="UP001208938"/>
    </source>
</evidence>
<evidence type="ECO:0000313" key="3">
    <source>
        <dbReference type="EMBL" id="MCW1934237.1"/>
    </source>
</evidence>
<organism evidence="3 4">
    <name type="scientific">Pararhodobacter zhoushanensis</name>
    <dbReference type="NCBI Taxonomy" id="2479545"/>
    <lineage>
        <taxon>Bacteria</taxon>
        <taxon>Pseudomonadati</taxon>
        <taxon>Pseudomonadota</taxon>
        <taxon>Alphaproteobacteria</taxon>
        <taxon>Rhodobacterales</taxon>
        <taxon>Paracoccaceae</taxon>
        <taxon>Pararhodobacter</taxon>
    </lineage>
</organism>
<feature type="domain" description="Glyoxalase-like" evidence="2">
    <location>
        <begin position="165"/>
        <end position="314"/>
    </location>
</feature>
<dbReference type="RefSeq" id="WP_264507049.1">
    <property type="nucleotide sequence ID" value="NZ_JAPDFL010000001.1"/>
</dbReference>
<reference evidence="3 4" key="1">
    <citation type="submission" date="2022-10" db="EMBL/GenBank/DDBJ databases">
        <title>Pararhodobacter sp. nov., isolated from marine algae.</title>
        <authorList>
            <person name="Choi B.J."/>
            <person name="Kim J.M."/>
            <person name="Lee J.K."/>
            <person name="Choi D.G."/>
            <person name="Jeon C.O."/>
        </authorList>
    </citation>
    <scope>NUCLEOTIDE SEQUENCE [LARGE SCALE GENOMIC DNA]</scope>
    <source>
        <strain evidence="3 4">ZQ420</strain>
    </source>
</reference>
<dbReference type="Pfam" id="PF13468">
    <property type="entry name" value="Glyoxalase_3"/>
    <property type="match status" value="1"/>
</dbReference>
<dbReference type="InterPro" id="IPR023352">
    <property type="entry name" value="MAPEG-like_dom_sf"/>
</dbReference>
<dbReference type="Proteomes" id="UP001208938">
    <property type="component" value="Unassembled WGS sequence"/>
</dbReference>
<comment type="caution">
    <text evidence="3">The sequence shown here is derived from an EMBL/GenBank/DDBJ whole genome shotgun (WGS) entry which is preliminary data.</text>
</comment>
<dbReference type="SUPFAM" id="SSF161084">
    <property type="entry name" value="MAPEG domain-like"/>
    <property type="match status" value="1"/>
</dbReference>
<sequence>MTSKRPVIAASMALGMLWSLGLVWLGRGPGDPVNSIALGLMPGGLIMAAMIGRLAQRRFFDDAIIDGQPFATGTGAEIDQRVLTNTAEQLVLAAALWPFAGWVLGWGLLPVLGVSFALTRVLFWLGYHLSPPCGASVLPPVSTPAWWPCSGHWSRCPEGCHMALFDHLAVACGSLEADAPTIEALLSVPLEPGGKHAQMGTHNRLLSLGDGEYLELIAIDPEGQTPDRPRWFAMDTFDGPPAVQSWILRCDDMAETLAQAPMGTGTPVPFRRDALTWEFALPDSGVLPFDNCAPALIAWGPGVPHPSTRLPDRGCGWWR</sequence>
<keyword evidence="1" id="KW-0812">Transmembrane</keyword>
<name>A0ABT3H369_9RHOB</name>
<gene>
    <name evidence="3" type="ORF">OKW52_18740</name>
</gene>
<keyword evidence="1" id="KW-1133">Transmembrane helix</keyword>
<protein>
    <submittedName>
        <fullName evidence="3">VOC family protein</fullName>
    </submittedName>
</protein>
<feature type="transmembrane region" description="Helical" evidence="1">
    <location>
        <begin position="90"/>
        <end position="109"/>
    </location>
</feature>
<keyword evidence="4" id="KW-1185">Reference proteome</keyword>
<proteinExistence type="predicted"/>
<dbReference type="InterPro" id="IPR025870">
    <property type="entry name" value="Glyoxalase-like_dom"/>
</dbReference>
<keyword evidence="1" id="KW-0472">Membrane</keyword>
<feature type="transmembrane region" description="Helical" evidence="1">
    <location>
        <begin position="32"/>
        <end position="51"/>
    </location>
</feature>
<accession>A0ABT3H369</accession>